<evidence type="ECO:0000313" key="1">
    <source>
        <dbReference type="EMBL" id="VDK18578.1"/>
    </source>
</evidence>
<dbReference type="AlphaFoldDB" id="A0A0M3J1H9"/>
<evidence type="ECO:0000313" key="3">
    <source>
        <dbReference type="WBParaSite" id="ASIM_0000138101-mRNA-1"/>
    </source>
</evidence>
<name>A0A0M3J1H9_ANISI</name>
<dbReference type="WBParaSite" id="ASIM_0000138101-mRNA-1">
    <property type="protein sequence ID" value="ASIM_0000138101-mRNA-1"/>
    <property type="gene ID" value="ASIM_0000138101"/>
</dbReference>
<sequence length="147" mass="16146">MPTANAKIGELRIKPVDGTKFLGYGPKFDAQLDWIDTGDIVSIDANGSVELITSKEDLITDKNGKIIEHWTMEKTICAYDQVKGAQIISASKNDSLTAVLVLKTASCDQGIVKSDIQSLCKNNQVLRVENAHIQWKQSAKRVENSLT</sequence>
<dbReference type="OrthoDB" id="10253115at2759"/>
<dbReference type="EMBL" id="UYRR01001245">
    <property type="protein sequence ID" value="VDK18578.1"/>
    <property type="molecule type" value="Genomic_DNA"/>
</dbReference>
<dbReference type="Proteomes" id="UP000267096">
    <property type="component" value="Unassembled WGS sequence"/>
</dbReference>
<accession>A0A0M3J1H9</accession>
<organism evidence="3">
    <name type="scientific">Anisakis simplex</name>
    <name type="common">Herring worm</name>
    <dbReference type="NCBI Taxonomy" id="6269"/>
    <lineage>
        <taxon>Eukaryota</taxon>
        <taxon>Metazoa</taxon>
        <taxon>Ecdysozoa</taxon>
        <taxon>Nematoda</taxon>
        <taxon>Chromadorea</taxon>
        <taxon>Rhabditida</taxon>
        <taxon>Spirurina</taxon>
        <taxon>Ascaridomorpha</taxon>
        <taxon>Ascaridoidea</taxon>
        <taxon>Anisakidae</taxon>
        <taxon>Anisakis</taxon>
        <taxon>Anisakis simplex complex</taxon>
    </lineage>
</organism>
<keyword evidence="2" id="KW-1185">Reference proteome</keyword>
<gene>
    <name evidence="1" type="ORF">ASIM_LOCUS1262</name>
</gene>
<reference evidence="1 2" key="2">
    <citation type="submission" date="2018-11" db="EMBL/GenBank/DDBJ databases">
        <authorList>
            <consortium name="Pathogen Informatics"/>
        </authorList>
    </citation>
    <scope>NUCLEOTIDE SEQUENCE [LARGE SCALE GENOMIC DNA]</scope>
</reference>
<proteinExistence type="predicted"/>
<reference evidence="3" key="1">
    <citation type="submission" date="2017-02" db="UniProtKB">
        <authorList>
            <consortium name="WormBaseParasite"/>
        </authorList>
    </citation>
    <scope>IDENTIFICATION</scope>
</reference>
<evidence type="ECO:0000313" key="2">
    <source>
        <dbReference type="Proteomes" id="UP000267096"/>
    </source>
</evidence>
<dbReference type="SUPFAM" id="SSF56801">
    <property type="entry name" value="Acetyl-CoA synthetase-like"/>
    <property type="match status" value="1"/>
</dbReference>
<protein>
    <submittedName>
        <fullName evidence="3">DUF3237 family protein</fullName>
    </submittedName>
</protein>